<reference evidence="1" key="1">
    <citation type="submission" date="2019-11" db="EMBL/GenBank/DDBJ databases">
        <authorList>
            <person name="Liu Y."/>
            <person name="Hou J."/>
            <person name="Li T.-Q."/>
            <person name="Guan C.-H."/>
            <person name="Wu X."/>
            <person name="Wu H.-Z."/>
            <person name="Ling F."/>
            <person name="Zhang R."/>
            <person name="Shi X.-G."/>
            <person name="Ren J.-P."/>
            <person name="Chen E.-F."/>
            <person name="Sun J.-M."/>
        </authorList>
    </citation>
    <scope>NUCLEOTIDE SEQUENCE</scope>
    <source>
        <strain evidence="1">Adult_tree_wgs_1</strain>
        <tissue evidence="1">Leaves</tissue>
    </source>
</reference>
<proteinExistence type="predicted"/>
<dbReference type="AlphaFoldDB" id="A0A834GKY7"/>
<name>A0A834GKY7_RHOSS</name>
<gene>
    <name evidence="1" type="ORF">RHSIM_Rhsim07G0064400</name>
</gene>
<keyword evidence="2" id="KW-1185">Reference proteome</keyword>
<evidence type="ECO:0000313" key="1">
    <source>
        <dbReference type="EMBL" id="KAF7137503.1"/>
    </source>
</evidence>
<organism evidence="1 2">
    <name type="scientific">Rhododendron simsii</name>
    <name type="common">Sims's rhododendron</name>
    <dbReference type="NCBI Taxonomy" id="118357"/>
    <lineage>
        <taxon>Eukaryota</taxon>
        <taxon>Viridiplantae</taxon>
        <taxon>Streptophyta</taxon>
        <taxon>Embryophyta</taxon>
        <taxon>Tracheophyta</taxon>
        <taxon>Spermatophyta</taxon>
        <taxon>Magnoliopsida</taxon>
        <taxon>eudicotyledons</taxon>
        <taxon>Gunneridae</taxon>
        <taxon>Pentapetalae</taxon>
        <taxon>asterids</taxon>
        <taxon>Ericales</taxon>
        <taxon>Ericaceae</taxon>
        <taxon>Ericoideae</taxon>
        <taxon>Rhodoreae</taxon>
        <taxon>Rhododendron</taxon>
    </lineage>
</organism>
<dbReference type="Proteomes" id="UP000626092">
    <property type="component" value="Unassembled WGS sequence"/>
</dbReference>
<protein>
    <submittedName>
        <fullName evidence="1">Uncharacterized protein</fullName>
    </submittedName>
</protein>
<dbReference type="EMBL" id="WJXA01000007">
    <property type="protein sequence ID" value="KAF7137503.1"/>
    <property type="molecule type" value="Genomic_DNA"/>
</dbReference>
<comment type="caution">
    <text evidence="1">The sequence shown here is derived from an EMBL/GenBank/DDBJ whole genome shotgun (WGS) entry which is preliminary data.</text>
</comment>
<sequence length="66" mass="7562">MELRRGSPEDERAWRVLMEVGEGCFQRCAGLKLQGETKALFLSEENEKMDSDILICHPNLDYDATD</sequence>
<evidence type="ECO:0000313" key="2">
    <source>
        <dbReference type="Proteomes" id="UP000626092"/>
    </source>
</evidence>
<accession>A0A834GKY7</accession>